<organism evidence="2 3">
    <name type="scientific">Aliarcobacter cryaerophilus</name>
    <dbReference type="NCBI Taxonomy" id="28198"/>
    <lineage>
        <taxon>Bacteria</taxon>
        <taxon>Pseudomonadati</taxon>
        <taxon>Campylobacterota</taxon>
        <taxon>Epsilonproteobacteria</taxon>
        <taxon>Campylobacterales</taxon>
        <taxon>Arcobacteraceae</taxon>
        <taxon>Aliarcobacter</taxon>
    </lineage>
</organism>
<comment type="caution">
    <text evidence="2">The sequence shown here is derived from an EMBL/GenBank/DDBJ whole genome shotgun (WGS) entry which is preliminary data.</text>
</comment>
<reference evidence="2 3" key="1">
    <citation type="submission" date="2017-09" db="EMBL/GenBank/DDBJ databases">
        <title>Reassesment of A. cryaerophilus.</title>
        <authorList>
            <person name="Perez-Cataluna A."/>
            <person name="Collado L."/>
            <person name="Salgado O."/>
            <person name="Lefinanco V."/>
            <person name="Figueras M.J."/>
        </authorList>
    </citation>
    <scope>NUCLEOTIDE SEQUENCE [LARGE SCALE GENOMIC DNA]</scope>
    <source>
        <strain evidence="2 3">LMG 10229</strain>
    </source>
</reference>
<dbReference type="EMBL" id="NXGD01000003">
    <property type="protein sequence ID" value="PRN01150.1"/>
    <property type="molecule type" value="Genomic_DNA"/>
</dbReference>
<dbReference type="Proteomes" id="UP000238811">
    <property type="component" value="Unassembled WGS sequence"/>
</dbReference>
<feature type="coiled-coil region" evidence="1">
    <location>
        <begin position="7"/>
        <end position="34"/>
    </location>
</feature>
<evidence type="ECO:0000256" key="1">
    <source>
        <dbReference type="SAM" id="Coils"/>
    </source>
</evidence>
<keyword evidence="1" id="KW-0175">Coiled coil</keyword>
<evidence type="ECO:0000313" key="2">
    <source>
        <dbReference type="EMBL" id="PRN01150.1"/>
    </source>
</evidence>
<protein>
    <submittedName>
        <fullName evidence="2">Uncharacterized protein</fullName>
    </submittedName>
</protein>
<sequence length="89" mass="10572">MNEIRLKISTEDLIEELQDDCKELERELVKTKVKVKSLGEFVESYSEKFEYINQIDNVEEIRELFESIGLMLQDNANTINNYLELRANR</sequence>
<accession>A0A2S9TQP2</accession>
<name>A0A2S9TQP2_9BACT</name>
<evidence type="ECO:0000313" key="3">
    <source>
        <dbReference type="Proteomes" id="UP000238811"/>
    </source>
</evidence>
<dbReference type="AlphaFoldDB" id="A0A2S9TQP2"/>
<gene>
    <name evidence="2" type="ORF">CJ668_03780</name>
</gene>
<proteinExistence type="predicted"/>